<comment type="similarity">
    <text evidence="1">Belongs to the leucine-binding protein family.</text>
</comment>
<reference evidence="5 6" key="2">
    <citation type="submission" date="2018-12" db="EMBL/GenBank/DDBJ databases">
        <title>Rhizobacter gummiphilus sp. nov., a rubber-degrading bacterium isolated from the soil of a botanical garden in Japan.</title>
        <authorList>
            <person name="Shunsuke S.S."/>
        </authorList>
    </citation>
    <scope>NUCLEOTIDE SEQUENCE [LARGE SCALE GENOMIC DNA]</scope>
    <source>
        <strain evidence="5 6">S-16</strain>
    </source>
</reference>
<evidence type="ECO:0000256" key="1">
    <source>
        <dbReference type="ARBA" id="ARBA00010062"/>
    </source>
</evidence>
<reference evidence="5 6" key="1">
    <citation type="submission" date="2018-08" db="EMBL/GenBank/DDBJ databases">
        <authorList>
            <person name="Khan S.A."/>
            <person name="Jeon C.O."/>
            <person name="Chun B.H."/>
            <person name="Jeong S.E."/>
        </authorList>
    </citation>
    <scope>NUCLEOTIDE SEQUENCE [LARGE SCALE GENOMIC DNA]</scope>
    <source>
        <strain evidence="5 6">S-16</strain>
    </source>
</reference>
<dbReference type="Gene3D" id="3.40.50.2300">
    <property type="match status" value="2"/>
</dbReference>
<dbReference type="PANTHER" id="PTHR47235:SF1">
    <property type="entry name" value="BLR6548 PROTEIN"/>
    <property type="match status" value="1"/>
</dbReference>
<dbReference type="InterPro" id="IPR028082">
    <property type="entry name" value="Peripla_BP_I"/>
</dbReference>
<dbReference type="InterPro" id="IPR028081">
    <property type="entry name" value="Leu-bd"/>
</dbReference>
<keyword evidence="2 3" id="KW-0732">Signal</keyword>
<feature type="domain" description="Leucine-binding protein" evidence="4">
    <location>
        <begin position="32"/>
        <end position="368"/>
    </location>
</feature>
<dbReference type="EMBL" id="QUSW01000001">
    <property type="protein sequence ID" value="RQP25597.1"/>
    <property type="molecule type" value="Genomic_DNA"/>
</dbReference>
<keyword evidence="6" id="KW-1185">Reference proteome</keyword>
<evidence type="ECO:0000259" key="4">
    <source>
        <dbReference type="Pfam" id="PF13458"/>
    </source>
</evidence>
<feature type="chain" id="PRO_5018294267" description="Leucine-binding protein domain-containing protein" evidence="3">
    <location>
        <begin position="24"/>
        <end position="376"/>
    </location>
</feature>
<evidence type="ECO:0000313" key="5">
    <source>
        <dbReference type="EMBL" id="RQP25597.1"/>
    </source>
</evidence>
<protein>
    <recommendedName>
        <fullName evidence="4">Leucine-binding protein domain-containing protein</fullName>
    </recommendedName>
</protein>
<evidence type="ECO:0000256" key="3">
    <source>
        <dbReference type="SAM" id="SignalP"/>
    </source>
</evidence>
<dbReference type="Pfam" id="PF13458">
    <property type="entry name" value="Peripla_BP_6"/>
    <property type="match status" value="1"/>
</dbReference>
<proteinExistence type="inferred from homology"/>
<dbReference type="PANTHER" id="PTHR47235">
    <property type="entry name" value="BLR6548 PROTEIN"/>
    <property type="match status" value="1"/>
</dbReference>
<gene>
    <name evidence="5" type="ORF">DZC73_00505</name>
</gene>
<dbReference type="SUPFAM" id="SSF53822">
    <property type="entry name" value="Periplasmic binding protein-like I"/>
    <property type="match status" value="1"/>
</dbReference>
<dbReference type="Proteomes" id="UP000267464">
    <property type="component" value="Unassembled WGS sequence"/>
</dbReference>
<dbReference type="AlphaFoldDB" id="A0A3N7HTF2"/>
<comment type="caution">
    <text evidence="5">The sequence shown here is derived from an EMBL/GenBank/DDBJ whole genome shotgun (WGS) entry which is preliminary data.</text>
</comment>
<feature type="signal peptide" evidence="3">
    <location>
        <begin position="1"/>
        <end position="23"/>
    </location>
</feature>
<evidence type="ECO:0000256" key="2">
    <source>
        <dbReference type="ARBA" id="ARBA00022729"/>
    </source>
</evidence>
<evidence type="ECO:0000313" key="6">
    <source>
        <dbReference type="Proteomes" id="UP000267464"/>
    </source>
</evidence>
<sequence length="376" mass="39191">MKRRTFLMAAGAVSSSAVWPVSASRASASRVVRFGQSASLTGGQAVYGRDVQTGIAAAFAAANTAEATTGVRFELTSLDDGGVRGKCIANATQLLDSGVTALIGLTNGVAAEACVSMIDQAQLAMLGTASGNMGLRTPGAHSVFHVRAGYDAEFKRMANYLRDVGLQKVALVRLADTAPANLEAMNNALSSVSINPKVAISIDRLATNFDSVTAELMAAKPDCVLFVANAGPVATIIDQMTKAKYPGLFYASSYAGQDLLDTLASRHQSCVMSMVVPRPTALGVNVVAQCRRDLALLSDNPRMGITTLEGYIAGRTAVDATMAAAKAGNMTRGRMKEALAGLRSDLGGYKVEFAGTSQGSRYVDLVTLDKYGRLVG</sequence>
<name>A0A3N7HTF2_9BURK</name>
<accession>A0A3N7HTF2</accession>
<organism evidence="5 6">
    <name type="scientific">Piscinibacter terrae</name>
    <dbReference type="NCBI Taxonomy" id="2496871"/>
    <lineage>
        <taxon>Bacteria</taxon>
        <taxon>Pseudomonadati</taxon>
        <taxon>Pseudomonadota</taxon>
        <taxon>Betaproteobacteria</taxon>
        <taxon>Burkholderiales</taxon>
        <taxon>Sphaerotilaceae</taxon>
        <taxon>Piscinibacter</taxon>
    </lineage>
</organism>